<evidence type="ECO:0000256" key="1">
    <source>
        <dbReference type="SAM" id="MobiDB-lite"/>
    </source>
</evidence>
<dbReference type="SUPFAM" id="SSF49503">
    <property type="entry name" value="Cupredoxins"/>
    <property type="match status" value="1"/>
</dbReference>
<organism evidence="3 4">
    <name type="scientific">Candidatus Komeilibacteria bacterium RIFCSPLOWO2_02_FULL_48_11</name>
    <dbReference type="NCBI Taxonomy" id="1798553"/>
    <lineage>
        <taxon>Bacteria</taxon>
        <taxon>Candidatus Komeiliibacteriota</taxon>
    </lineage>
</organism>
<evidence type="ECO:0008006" key="5">
    <source>
        <dbReference type="Google" id="ProtNLM"/>
    </source>
</evidence>
<dbReference type="AlphaFoldDB" id="A0A1G2BRI5"/>
<dbReference type="InterPro" id="IPR008972">
    <property type="entry name" value="Cupredoxin"/>
</dbReference>
<dbReference type="Gene3D" id="2.60.40.420">
    <property type="entry name" value="Cupredoxins - blue copper proteins"/>
    <property type="match status" value="1"/>
</dbReference>
<dbReference type="PANTHER" id="PTHR36507">
    <property type="entry name" value="BLL1555 PROTEIN"/>
    <property type="match status" value="1"/>
</dbReference>
<keyword evidence="2" id="KW-0472">Membrane</keyword>
<sequence>MDNNATMPVGEGAGASTGGKNKGVAAKLIIILIVIAALAIIYMWARKSSQGGEIGEGANIEQERGEETAPPVIAEPETTPPAESSALVVLFTENGYEPASLTVKKGETATFTNTAANPTWPASAKHPTHTVYPGSDIAKCGTPEAANIFDACKGLSEGASWSFTFNEAGTWNYHDHLNPTKFGKIVVAE</sequence>
<proteinExistence type="predicted"/>
<name>A0A1G2BRI5_9BACT</name>
<dbReference type="PANTHER" id="PTHR36507:SF1">
    <property type="entry name" value="BLL1555 PROTEIN"/>
    <property type="match status" value="1"/>
</dbReference>
<feature type="transmembrane region" description="Helical" evidence="2">
    <location>
        <begin position="24"/>
        <end position="45"/>
    </location>
</feature>
<dbReference type="InterPro" id="IPR052721">
    <property type="entry name" value="ET_Amicyanin"/>
</dbReference>
<evidence type="ECO:0000256" key="2">
    <source>
        <dbReference type="SAM" id="Phobius"/>
    </source>
</evidence>
<dbReference type="Proteomes" id="UP000178109">
    <property type="component" value="Unassembled WGS sequence"/>
</dbReference>
<dbReference type="STRING" id="1798553.A3H70_01375"/>
<feature type="region of interest" description="Disordered" evidence="1">
    <location>
        <begin position="51"/>
        <end position="81"/>
    </location>
</feature>
<accession>A0A1G2BRI5</accession>
<gene>
    <name evidence="3" type="ORF">A3H70_01375</name>
</gene>
<keyword evidence="2" id="KW-0812">Transmembrane</keyword>
<evidence type="ECO:0000313" key="3">
    <source>
        <dbReference type="EMBL" id="OGY91672.1"/>
    </source>
</evidence>
<protein>
    <recommendedName>
        <fullName evidence="5">EfeO-type cupredoxin-like domain-containing protein</fullName>
    </recommendedName>
</protein>
<keyword evidence="2" id="KW-1133">Transmembrane helix</keyword>
<comment type="caution">
    <text evidence="3">The sequence shown here is derived from an EMBL/GenBank/DDBJ whole genome shotgun (WGS) entry which is preliminary data.</text>
</comment>
<reference evidence="3 4" key="1">
    <citation type="journal article" date="2016" name="Nat. Commun.">
        <title>Thousands of microbial genomes shed light on interconnected biogeochemical processes in an aquifer system.</title>
        <authorList>
            <person name="Anantharaman K."/>
            <person name="Brown C.T."/>
            <person name="Hug L.A."/>
            <person name="Sharon I."/>
            <person name="Castelle C.J."/>
            <person name="Probst A.J."/>
            <person name="Thomas B.C."/>
            <person name="Singh A."/>
            <person name="Wilkins M.J."/>
            <person name="Karaoz U."/>
            <person name="Brodie E.L."/>
            <person name="Williams K.H."/>
            <person name="Hubbard S.S."/>
            <person name="Banfield J.F."/>
        </authorList>
    </citation>
    <scope>NUCLEOTIDE SEQUENCE [LARGE SCALE GENOMIC DNA]</scope>
</reference>
<evidence type="ECO:0000313" key="4">
    <source>
        <dbReference type="Proteomes" id="UP000178109"/>
    </source>
</evidence>
<dbReference type="EMBL" id="MHKO01000040">
    <property type="protein sequence ID" value="OGY91672.1"/>
    <property type="molecule type" value="Genomic_DNA"/>
</dbReference>